<feature type="transmembrane region" description="Helical" evidence="5">
    <location>
        <begin position="286"/>
        <end position="312"/>
    </location>
</feature>
<evidence type="ECO:0000256" key="2">
    <source>
        <dbReference type="ARBA" id="ARBA00022692"/>
    </source>
</evidence>
<dbReference type="InterPro" id="IPR050598">
    <property type="entry name" value="AminoAcid_Transporter"/>
</dbReference>
<keyword evidence="2 5" id="KW-0812">Transmembrane</keyword>
<feature type="transmembrane region" description="Helical" evidence="5">
    <location>
        <begin position="333"/>
        <end position="351"/>
    </location>
</feature>
<dbReference type="AlphaFoldDB" id="A0AA86N428"/>
<evidence type="ECO:0000256" key="4">
    <source>
        <dbReference type="ARBA" id="ARBA00023136"/>
    </source>
</evidence>
<feature type="transmembrane region" description="Helical" evidence="5">
    <location>
        <begin position="235"/>
        <end position="257"/>
    </location>
</feature>
<feature type="transmembrane region" description="Helical" evidence="5">
    <location>
        <begin position="392"/>
        <end position="415"/>
    </location>
</feature>
<feature type="transmembrane region" description="Helical" evidence="5">
    <location>
        <begin position="12"/>
        <end position="36"/>
    </location>
</feature>
<evidence type="ECO:0000256" key="3">
    <source>
        <dbReference type="ARBA" id="ARBA00022989"/>
    </source>
</evidence>
<dbReference type="Proteomes" id="UP001179121">
    <property type="component" value="Chromosome"/>
</dbReference>
<dbReference type="Pfam" id="PF13520">
    <property type="entry name" value="AA_permease_2"/>
    <property type="match status" value="1"/>
</dbReference>
<comment type="subcellular location">
    <subcellularLocation>
        <location evidence="1">Membrane</location>
        <topology evidence="1">Multi-pass membrane protein</topology>
    </subcellularLocation>
</comment>
<accession>A0AA86N428</accession>
<keyword evidence="3 5" id="KW-1133">Transmembrane helix</keyword>
<organism evidence="6 7">
    <name type="scientific">Nitrospira tepida</name>
    <dbReference type="NCBI Taxonomy" id="2973512"/>
    <lineage>
        <taxon>Bacteria</taxon>
        <taxon>Pseudomonadati</taxon>
        <taxon>Nitrospirota</taxon>
        <taxon>Nitrospiria</taxon>
        <taxon>Nitrospirales</taxon>
        <taxon>Nitrospiraceae</taxon>
        <taxon>Nitrospira</taxon>
    </lineage>
</organism>
<dbReference type="PANTHER" id="PTHR11785">
    <property type="entry name" value="AMINO ACID TRANSPORTER"/>
    <property type="match status" value="1"/>
</dbReference>
<feature type="transmembrane region" description="Helical" evidence="5">
    <location>
        <begin position="48"/>
        <end position="68"/>
    </location>
</feature>
<dbReference type="Gene3D" id="1.20.1740.10">
    <property type="entry name" value="Amino acid/polyamine transporter I"/>
    <property type="match status" value="1"/>
</dbReference>
<evidence type="ECO:0000256" key="5">
    <source>
        <dbReference type="SAM" id="Phobius"/>
    </source>
</evidence>
<feature type="transmembrane region" description="Helical" evidence="5">
    <location>
        <begin position="421"/>
        <end position="438"/>
    </location>
</feature>
<feature type="transmembrane region" description="Helical" evidence="5">
    <location>
        <begin position="131"/>
        <end position="151"/>
    </location>
</feature>
<proteinExistence type="predicted"/>
<dbReference type="KEGG" id="nti:DNFV4_04620"/>
<dbReference type="EMBL" id="OX365700">
    <property type="protein sequence ID" value="CAI4034176.1"/>
    <property type="molecule type" value="Genomic_DNA"/>
</dbReference>
<evidence type="ECO:0000313" key="6">
    <source>
        <dbReference type="EMBL" id="CAI4034176.1"/>
    </source>
</evidence>
<feature type="transmembrane region" description="Helical" evidence="5">
    <location>
        <begin position="357"/>
        <end position="380"/>
    </location>
</feature>
<feature type="transmembrane region" description="Helical" evidence="5">
    <location>
        <begin position="163"/>
        <end position="180"/>
    </location>
</feature>
<feature type="transmembrane region" description="Helical" evidence="5">
    <location>
        <begin position="89"/>
        <end position="119"/>
    </location>
</feature>
<dbReference type="InterPro" id="IPR002293">
    <property type="entry name" value="AA/rel_permease1"/>
</dbReference>
<keyword evidence="7" id="KW-1185">Reference proteome</keyword>
<reference evidence="6" key="1">
    <citation type="submission" date="2022-10" db="EMBL/GenBank/DDBJ databases">
        <authorList>
            <person name="Koch H."/>
        </authorList>
    </citation>
    <scope>NUCLEOTIDE SEQUENCE</scope>
    <source>
        <strain evidence="6">DNF</strain>
    </source>
</reference>
<protein>
    <submittedName>
        <fullName evidence="6">Amino acid permease</fullName>
    </submittedName>
</protein>
<dbReference type="PIRSF" id="PIRSF006060">
    <property type="entry name" value="AA_transporter"/>
    <property type="match status" value="1"/>
</dbReference>
<name>A0AA86N428_9BACT</name>
<evidence type="ECO:0000313" key="7">
    <source>
        <dbReference type="Proteomes" id="UP001179121"/>
    </source>
</evidence>
<keyword evidence="4 5" id="KW-0472">Membrane</keyword>
<dbReference type="GO" id="GO:0015179">
    <property type="term" value="F:L-amino acid transmembrane transporter activity"/>
    <property type="evidence" value="ECO:0007669"/>
    <property type="project" value="TreeGrafter"/>
</dbReference>
<evidence type="ECO:0000256" key="1">
    <source>
        <dbReference type="ARBA" id="ARBA00004141"/>
    </source>
</evidence>
<dbReference type="RefSeq" id="WP_289271583.1">
    <property type="nucleotide sequence ID" value="NZ_OX365700.1"/>
</dbReference>
<gene>
    <name evidence="6" type="ORF">DNFV4_04620</name>
</gene>
<dbReference type="PANTHER" id="PTHR11785:SF512">
    <property type="entry name" value="SOBREMESA, ISOFORM B"/>
    <property type="match status" value="1"/>
</dbReference>
<dbReference type="GO" id="GO:0016020">
    <property type="term" value="C:membrane"/>
    <property type="evidence" value="ECO:0007669"/>
    <property type="project" value="UniProtKB-SubCell"/>
</dbReference>
<feature type="transmembrane region" description="Helical" evidence="5">
    <location>
        <begin position="200"/>
        <end position="223"/>
    </location>
</feature>
<sequence length="452" mass="48359">MPVTESPHTRQVGWFTAACLLISNMIGGGIFTTTGFLARDLGDPPAILFLWIVGAAVSLAGALCYAELGTVFPQAGGDYVYLREAYGPLPAFLSGWTSFTVGFGAAIAASAVSFATYLVRALPLTGLDSGWITGLALALVWSLTAVHGVGLQAGGRLQQTLTTIKVLSIAGLILGGLLFGKGSWGHLQTSPDAPGVHGGVLVASFVFVFYTYLGWNVAGYIAGEIRDPVRTLPRIMIGGTLFVGVVYLCLNLLYFFALPVDRLGEPPLLPVAEKAATALWGSRGAFFAALLLAISIAGAVSAMVWAGPRVYWAMAVDGALLPWFGVRHQGTGIPVRSMVLQSTWVSFLILTSTFEQLVVYGGLVLAGFSALTIAAVMLLRRRRPELTRPFRVPLYPFLPILVILVLLTLIAHSLFHRPGESLMGLLTVMIGVPLYWLMGRRTKRERSADSYQ</sequence>